<evidence type="ECO:0000256" key="2">
    <source>
        <dbReference type="ARBA" id="ARBA00023136"/>
    </source>
</evidence>
<dbReference type="SUPFAM" id="SSF103088">
    <property type="entry name" value="OmpA-like"/>
    <property type="match status" value="1"/>
</dbReference>
<keyword evidence="5" id="KW-0732">Signal</keyword>
<keyword evidence="8" id="KW-1185">Reference proteome</keyword>
<feature type="chain" id="PRO_5041253880" evidence="5">
    <location>
        <begin position="20"/>
        <end position="313"/>
    </location>
</feature>
<sequence>MKVLALTLFLLFNTVFTSANCFAEQTVVHVGEDAELFRQWQRVQDNYQLIKGRIIFQESDSEFYSKGYRVEDSSLLLGAVTREIYDYRIEQSSSNVFDQVRKSLNAQGFSEQFVCSGGDCGEVDGWRLYLHDLIGYQTETQHYIAAVKHNEASAQSQYVAVYVNDIDGQPRTLVDVITKPTEHRFDVVVNTNDIAKTIEKDGKVVLSGIYFETDSATLDPSSLAQVKAMSEFIKAHQGKQFAVVGHTDNVGSGQYNEQLAKNRAQAVVKLMLQKFDVKPQQVMAKGLGPYAPVTSNSDENGKALNRRVELILL</sequence>
<evidence type="ECO:0000259" key="6">
    <source>
        <dbReference type="PROSITE" id="PS51123"/>
    </source>
</evidence>
<name>A0AA51RTF1_9GAMM</name>
<dbReference type="PANTHER" id="PTHR30329">
    <property type="entry name" value="STATOR ELEMENT OF FLAGELLAR MOTOR COMPLEX"/>
    <property type="match status" value="1"/>
</dbReference>
<dbReference type="InterPro" id="IPR050330">
    <property type="entry name" value="Bact_OuterMem_StrucFunc"/>
</dbReference>
<dbReference type="RefSeq" id="WP_309202397.1">
    <property type="nucleotide sequence ID" value="NZ_CP133548.1"/>
</dbReference>
<dbReference type="Proteomes" id="UP001239782">
    <property type="component" value="Chromosome"/>
</dbReference>
<dbReference type="PROSITE" id="PS51123">
    <property type="entry name" value="OMPA_2"/>
    <property type="match status" value="1"/>
</dbReference>
<reference evidence="7 8" key="1">
    <citation type="submission" date="2023-08" db="EMBL/GenBank/DDBJ databases">
        <title>Pleionea litopenaei sp. nov., isolated from stomach of juvenile Litopenaeus vannamei.</title>
        <authorList>
            <person name="Rho A.M."/>
            <person name="Hwang C.Y."/>
        </authorList>
    </citation>
    <scope>NUCLEOTIDE SEQUENCE [LARGE SCALE GENOMIC DNA]</scope>
    <source>
        <strain evidence="7 8">HL-JVS1</strain>
    </source>
</reference>
<protein>
    <submittedName>
        <fullName evidence="7">OmpA family protein</fullName>
    </submittedName>
</protein>
<evidence type="ECO:0000313" key="7">
    <source>
        <dbReference type="EMBL" id="WMS87257.1"/>
    </source>
</evidence>
<dbReference type="InterPro" id="IPR006665">
    <property type="entry name" value="OmpA-like"/>
</dbReference>
<accession>A0AA51RTF1</accession>
<dbReference type="GO" id="GO:0009279">
    <property type="term" value="C:cell outer membrane"/>
    <property type="evidence" value="ECO:0007669"/>
    <property type="project" value="UniProtKB-SubCell"/>
</dbReference>
<dbReference type="Pfam" id="PF00691">
    <property type="entry name" value="OmpA"/>
    <property type="match status" value="1"/>
</dbReference>
<comment type="subcellular location">
    <subcellularLocation>
        <location evidence="1">Cell outer membrane</location>
    </subcellularLocation>
</comment>
<feature type="domain" description="OmpA-like" evidence="6">
    <location>
        <begin position="198"/>
        <end position="313"/>
    </location>
</feature>
<dbReference type="EMBL" id="CP133548">
    <property type="protein sequence ID" value="WMS87257.1"/>
    <property type="molecule type" value="Genomic_DNA"/>
</dbReference>
<dbReference type="InterPro" id="IPR036737">
    <property type="entry name" value="OmpA-like_sf"/>
</dbReference>
<keyword evidence="3" id="KW-0998">Cell outer membrane</keyword>
<evidence type="ECO:0000256" key="4">
    <source>
        <dbReference type="PROSITE-ProRule" id="PRU00473"/>
    </source>
</evidence>
<gene>
    <name evidence="7" type="ORF">Q9312_18790</name>
</gene>
<dbReference type="PANTHER" id="PTHR30329:SF21">
    <property type="entry name" value="LIPOPROTEIN YIAD-RELATED"/>
    <property type="match status" value="1"/>
</dbReference>
<dbReference type="CDD" id="cd07185">
    <property type="entry name" value="OmpA_C-like"/>
    <property type="match status" value="1"/>
</dbReference>
<organism evidence="7 8">
    <name type="scientific">Pleionea litopenaei</name>
    <dbReference type="NCBI Taxonomy" id="3070815"/>
    <lineage>
        <taxon>Bacteria</taxon>
        <taxon>Pseudomonadati</taxon>
        <taxon>Pseudomonadota</taxon>
        <taxon>Gammaproteobacteria</taxon>
        <taxon>Oceanospirillales</taxon>
        <taxon>Pleioneaceae</taxon>
        <taxon>Pleionea</taxon>
    </lineage>
</organism>
<evidence type="ECO:0000256" key="5">
    <source>
        <dbReference type="SAM" id="SignalP"/>
    </source>
</evidence>
<evidence type="ECO:0000256" key="3">
    <source>
        <dbReference type="ARBA" id="ARBA00023237"/>
    </source>
</evidence>
<keyword evidence="2 4" id="KW-0472">Membrane</keyword>
<proteinExistence type="predicted"/>
<evidence type="ECO:0000256" key="1">
    <source>
        <dbReference type="ARBA" id="ARBA00004442"/>
    </source>
</evidence>
<evidence type="ECO:0000313" key="8">
    <source>
        <dbReference type="Proteomes" id="UP001239782"/>
    </source>
</evidence>
<dbReference type="KEGG" id="plei:Q9312_18790"/>
<dbReference type="PRINTS" id="PR01021">
    <property type="entry name" value="OMPADOMAIN"/>
</dbReference>
<dbReference type="Gene3D" id="3.30.1330.60">
    <property type="entry name" value="OmpA-like domain"/>
    <property type="match status" value="1"/>
</dbReference>
<dbReference type="AlphaFoldDB" id="A0AA51RTF1"/>
<dbReference type="InterPro" id="IPR006664">
    <property type="entry name" value="OMP_bac"/>
</dbReference>
<feature type="signal peptide" evidence="5">
    <location>
        <begin position="1"/>
        <end position="19"/>
    </location>
</feature>